<dbReference type="KEGG" id="bbrx:BRETT_004862"/>
<dbReference type="Proteomes" id="UP000663131">
    <property type="component" value="Chromosome 7"/>
</dbReference>
<evidence type="ECO:0000256" key="3">
    <source>
        <dbReference type="ARBA" id="ARBA00022448"/>
    </source>
</evidence>
<evidence type="ECO:0000256" key="7">
    <source>
        <dbReference type="ARBA" id="ARBA00023136"/>
    </source>
</evidence>
<feature type="transmembrane region" description="Helical" evidence="9">
    <location>
        <begin position="334"/>
        <end position="352"/>
    </location>
</feature>
<dbReference type="RefSeq" id="XP_041136703.1">
    <property type="nucleotide sequence ID" value="XM_041283351.1"/>
</dbReference>
<feature type="transmembrane region" description="Helical" evidence="9">
    <location>
        <begin position="364"/>
        <end position="383"/>
    </location>
</feature>
<organism evidence="10 11">
    <name type="scientific">Dekkera bruxellensis</name>
    <name type="common">Brettanomyces custersii</name>
    <dbReference type="NCBI Taxonomy" id="5007"/>
    <lineage>
        <taxon>Eukaryota</taxon>
        <taxon>Fungi</taxon>
        <taxon>Dikarya</taxon>
        <taxon>Ascomycota</taxon>
        <taxon>Saccharomycotina</taxon>
        <taxon>Pichiomycetes</taxon>
        <taxon>Pichiales</taxon>
        <taxon>Pichiaceae</taxon>
        <taxon>Brettanomyces</taxon>
    </lineage>
</organism>
<keyword evidence="7 9" id="KW-0472">Membrane</keyword>
<keyword evidence="3" id="KW-0813">Transport</keyword>
<dbReference type="Pfam" id="PF07690">
    <property type="entry name" value="MFS_1"/>
    <property type="match status" value="1"/>
</dbReference>
<dbReference type="InterPro" id="IPR011701">
    <property type="entry name" value="MFS"/>
</dbReference>
<evidence type="ECO:0000313" key="11">
    <source>
        <dbReference type="Proteomes" id="UP000663131"/>
    </source>
</evidence>
<feature type="transmembrane region" description="Helical" evidence="9">
    <location>
        <begin position="34"/>
        <end position="58"/>
    </location>
</feature>
<feature type="transmembrane region" description="Helical" evidence="9">
    <location>
        <begin position="198"/>
        <end position="222"/>
    </location>
</feature>
<evidence type="ECO:0000256" key="5">
    <source>
        <dbReference type="ARBA" id="ARBA00022692"/>
    </source>
</evidence>
<sequence>MVERLSNLENALTYNVRTFLRAHFSTEKIRQASFCSSLVTCLVDASVVTFSIFTPQFIKHLNYDQVDINIIGGAMNIGLYLTLPALGYLSDAHGPMLLALIGMVLCPGYILAAWCYHAQFTAFIMAIAFFLIGTGTSSAYFCSLLTCAKIYPDRKGLGISLPVTCYGVSSLILSYIFQLSVFRVDTVDSDSHLSVYKVFIFLSVVYLLTGVVNSISSVIVTIEKETVFEALVSGEQVATAAQQGEITEVSPMNAAERVASYNSVEDTGSLINSEFMEPQSHEVRFAKFLRDPTMPLVYICLFFLAGTEELFVANLGSLTEIVGSKGKKSISDQVALFSIFSTITRLGAGFLNDAFGTCKATIRLILISIALCIISYAMVAVNVNDFGIISSLMGVCYGSTYTLFPTLVASVWGVDLMGSTWGLFLSAPAFGDLIFGLFYAYEFDRYCVVATATISNFVYCLTTPFLVFGVLALVSGIFLYYCYRRYWTGKLSN</sequence>
<gene>
    <name evidence="10" type="ORF">BRETT_004862</name>
</gene>
<evidence type="ECO:0000256" key="4">
    <source>
        <dbReference type="ARBA" id="ARBA00022554"/>
    </source>
</evidence>
<reference evidence="10" key="2">
    <citation type="journal article" name="BMC Genomics">
        <title>New genome assemblies reveal patterns of domestication and adaptation across Brettanomyces (Dekkera) species.</title>
        <authorList>
            <person name="Roach M.J."/>
            <person name="Borneman A.R."/>
        </authorList>
    </citation>
    <scope>NUCLEOTIDE SEQUENCE</scope>
    <source>
        <strain evidence="10">UCD 2041</strain>
    </source>
</reference>
<evidence type="ECO:0000256" key="1">
    <source>
        <dbReference type="ARBA" id="ARBA00004128"/>
    </source>
</evidence>
<dbReference type="AlphaFoldDB" id="A0A871RDN2"/>
<evidence type="ECO:0000256" key="9">
    <source>
        <dbReference type="SAM" id="Phobius"/>
    </source>
</evidence>
<feature type="transmembrane region" description="Helical" evidence="9">
    <location>
        <begin position="389"/>
        <end position="414"/>
    </location>
</feature>
<feature type="transmembrane region" description="Helical" evidence="9">
    <location>
        <begin position="421"/>
        <end position="441"/>
    </location>
</feature>
<feature type="transmembrane region" description="Helical" evidence="9">
    <location>
        <begin position="461"/>
        <end position="483"/>
    </location>
</feature>
<dbReference type="PANTHER" id="PTHR21576:SF45">
    <property type="entry name" value="TRANSPORTER MCH1-RELATED"/>
    <property type="match status" value="1"/>
</dbReference>
<proteinExistence type="inferred from homology"/>
<dbReference type="InterPro" id="IPR036259">
    <property type="entry name" value="MFS_trans_sf"/>
</dbReference>
<reference evidence="10" key="1">
    <citation type="submission" date="2020-10" db="EMBL/GenBank/DDBJ databases">
        <authorList>
            <person name="Palmer J.M."/>
        </authorList>
    </citation>
    <scope>NUCLEOTIDE SEQUENCE</scope>
    <source>
        <strain evidence="10">UCD 2041</strain>
    </source>
</reference>
<dbReference type="Gene3D" id="1.20.1250.20">
    <property type="entry name" value="MFS general substrate transporter like domains"/>
    <property type="match status" value="2"/>
</dbReference>
<feature type="transmembrane region" description="Helical" evidence="9">
    <location>
        <begin position="296"/>
        <end position="314"/>
    </location>
</feature>
<protein>
    <recommendedName>
        <fullName evidence="8">Probable transporter MCH1</fullName>
    </recommendedName>
</protein>
<evidence type="ECO:0000313" key="10">
    <source>
        <dbReference type="EMBL" id="QOU20210.1"/>
    </source>
</evidence>
<feature type="transmembrane region" description="Helical" evidence="9">
    <location>
        <begin position="96"/>
        <end position="114"/>
    </location>
</feature>
<name>A0A871RDN2_DEKBR</name>
<evidence type="ECO:0000256" key="6">
    <source>
        <dbReference type="ARBA" id="ARBA00022989"/>
    </source>
</evidence>
<accession>A0A871RDN2</accession>
<feature type="transmembrane region" description="Helical" evidence="9">
    <location>
        <begin position="120"/>
        <end position="145"/>
    </location>
</feature>
<comment type="subcellular location">
    <subcellularLocation>
        <location evidence="1">Vacuole membrane</location>
        <topology evidence="1">Multi-pass membrane protein</topology>
    </subcellularLocation>
</comment>
<keyword evidence="5 9" id="KW-0812">Transmembrane</keyword>
<dbReference type="EMBL" id="CP063135">
    <property type="protein sequence ID" value="QOU20210.1"/>
    <property type="molecule type" value="Genomic_DNA"/>
</dbReference>
<dbReference type="GO" id="GO:0000329">
    <property type="term" value="C:fungal-type vacuole membrane"/>
    <property type="evidence" value="ECO:0007669"/>
    <property type="project" value="TreeGrafter"/>
</dbReference>
<feature type="transmembrane region" description="Helical" evidence="9">
    <location>
        <begin position="70"/>
        <end position="89"/>
    </location>
</feature>
<evidence type="ECO:0000256" key="8">
    <source>
        <dbReference type="ARBA" id="ARBA00039330"/>
    </source>
</evidence>
<evidence type="ECO:0000256" key="2">
    <source>
        <dbReference type="ARBA" id="ARBA00008335"/>
    </source>
</evidence>
<dbReference type="OrthoDB" id="199930at2759"/>
<dbReference type="PANTHER" id="PTHR21576">
    <property type="entry name" value="UNCHARACTERIZED NODULIN-LIKE PROTEIN"/>
    <property type="match status" value="1"/>
</dbReference>
<dbReference type="GeneID" id="64576785"/>
<keyword evidence="6 9" id="KW-1133">Transmembrane helix</keyword>
<comment type="similarity">
    <text evidence="2">Belongs to the major facilitator superfamily.</text>
</comment>
<dbReference type="GO" id="GO:0022857">
    <property type="term" value="F:transmembrane transporter activity"/>
    <property type="evidence" value="ECO:0007669"/>
    <property type="project" value="InterPro"/>
</dbReference>
<dbReference type="SUPFAM" id="SSF103473">
    <property type="entry name" value="MFS general substrate transporter"/>
    <property type="match status" value="1"/>
</dbReference>
<feature type="transmembrane region" description="Helical" evidence="9">
    <location>
        <begin position="157"/>
        <end position="178"/>
    </location>
</feature>
<keyword evidence="4" id="KW-0926">Vacuole</keyword>